<evidence type="ECO:0000313" key="15">
    <source>
        <dbReference type="Proteomes" id="UP001232973"/>
    </source>
</evidence>
<dbReference type="CDD" id="cd17929">
    <property type="entry name" value="DEXHc_priA"/>
    <property type="match status" value="1"/>
</dbReference>
<comment type="function">
    <text evidence="11">Initiates the restart of stalled replication forks, which reloads the replicative helicase on sites other than the origin of replication. Recognizes and binds to abandoned replication forks and remodels them to uncover a helicase loading site. Promotes assembly of the primosome at these replication forks.</text>
</comment>
<evidence type="ECO:0000256" key="7">
    <source>
        <dbReference type="ARBA" id="ARBA00022833"/>
    </source>
</evidence>
<dbReference type="SUPFAM" id="SSF52540">
    <property type="entry name" value="P-loop containing nucleoside triphosphate hydrolases"/>
    <property type="match status" value="2"/>
</dbReference>
<dbReference type="Pfam" id="PF17764">
    <property type="entry name" value="PriA_3primeBD"/>
    <property type="match status" value="1"/>
</dbReference>
<keyword evidence="3 11" id="KW-0479">Metal-binding</keyword>
<dbReference type="Pfam" id="PF18074">
    <property type="entry name" value="PriA_C"/>
    <property type="match status" value="1"/>
</dbReference>
<keyword evidence="15" id="KW-1185">Reference proteome</keyword>
<keyword evidence="5 11" id="KW-0378">Hydrolase</keyword>
<evidence type="ECO:0000313" key="14">
    <source>
        <dbReference type="EMBL" id="MDQ0190836.1"/>
    </source>
</evidence>
<feature type="binding site" evidence="11">
    <location>
        <position position="546"/>
    </location>
    <ligand>
        <name>Zn(2+)</name>
        <dbReference type="ChEBI" id="CHEBI:29105"/>
        <label>2</label>
    </ligand>
</feature>
<feature type="binding site" evidence="11">
    <location>
        <position position="517"/>
    </location>
    <ligand>
        <name>Zn(2+)</name>
        <dbReference type="ChEBI" id="CHEBI:29105"/>
        <label>1</label>
    </ligand>
</feature>
<dbReference type="PANTHER" id="PTHR30580:SF0">
    <property type="entry name" value="PRIMOSOMAL PROTEIN N"/>
    <property type="match status" value="1"/>
</dbReference>
<evidence type="ECO:0000256" key="6">
    <source>
        <dbReference type="ARBA" id="ARBA00022806"/>
    </source>
</evidence>
<dbReference type="RefSeq" id="WP_274456199.1">
    <property type="nucleotide sequence ID" value="NZ_CP067097.1"/>
</dbReference>
<feature type="binding site" evidence="11">
    <location>
        <position position="514"/>
    </location>
    <ligand>
        <name>Zn(2+)</name>
        <dbReference type="ChEBI" id="CHEBI:29105"/>
        <label>1</label>
    </ligand>
</feature>
<dbReference type="InterPro" id="IPR005259">
    <property type="entry name" value="PriA"/>
</dbReference>
<reference evidence="14 15" key="1">
    <citation type="submission" date="2023-07" db="EMBL/GenBank/DDBJ databases">
        <title>Genomic Encyclopedia of Type Strains, Phase IV (KMG-IV): sequencing the most valuable type-strain genomes for metagenomic binning, comparative biology and taxonomic classification.</title>
        <authorList>
            <person name="Goeker M."/>
        </authorList>
    </citation>
    <scope>NUCLEOTIDE SEQUENCE [LARGE SCALE GENOMIC DNA]</scope>
    <source>
        <strain evidence="14 15">DSM 4006</strain>
    </source>
</reference>
<dbReference type="PANTHER" id="PTHR30580">
    <property type="entry name" value="PRIMOSOMAL PROTEIN N"/>
    <property type="match status" value="1"/>
</dbReference>
<feature type="binding site" evidence="11">
    <location>
        <position position="556"/>
    </location>
    <ligand>
        <name>Zn(2+)</name>
        <dbReference type="ChEBI" id="CHEBI:29105"/>
        <label>1</label>
    </ligand>
</feature>
<evidence type="ECO:0000259" key="12">
    <source>
        <dbReference type="PROSITE" id="PS51192"/>
    </source>
</evidence>
<organism evidence="14 15">
    <name type="scientific">Alicyclobacillus cycloheptanicus</name>
    <dbReference type="NCBI Taxonomy" id="1457"/>
    <lineage>
        <taxon>Bacteria</taxon>
        <taxon>Bacillati</taxon>
        <taxon>Bacillota</taxon>
        <taxon>Bacilli</taxon>
        <taxon>Bacillales</taxon>
        <taxon>Alicyclobacillaceae</taxon>
        <taxon>Alicyclobacillus</taxon>
    </lineage>
</organism>
<feature type="domain" description="Helicase ATP-binding" evidence="12">
    <location>
        <begin position="286"/>
        <end position="452"/>
    </location>
</feature>
<dbReference type="InterPro" id="IPR001650">
    <property type="entry name" value="Helicase_C-like"/>
</dbReference>
<feature type="binding site" evidence="11">
    <location>
        <position position="523"/>
    </location>
    <ligand>
        <name>Zn(2+)</name>
        <dbReference type="ChEBI" id="CHEBI:29105"/>
        <label>2</label>
    </ligand>
</feature>
<comment type="similarity">
    <text evidence="11">Belongs to the helicase family. PriA subfamily.</text>
</comment>
<dbReference type="Pfam" id="PF00270">
    <property type="entry name" value="DEAD"/>
    <property type="match status" value="1"/>
</dbReference>
<dbReference type="EMBL" id="JAUSTP010000025">
    <property type="protein sequence ID" value="MDQ0190836.1"/>
    <property type="molecule type" value="Genomic_DNA"/>
</dbReference>
<feature type="domain" description="Helicase C-terminal" evidence="13">
    <location>
        <begin position="551"/>
        <end position="719"/>
    </location>
</feature>
<evidence type="ECO:0000256" key="1">
    <source>
        <dbReference type="ARBA" id="ARBA00022515"/>
    </source>
</evidence>
<comment type="catalytic activity">
    <reaction evidence="11">
        <text>Couples ATP hydrolysis with the unwinding of duplex DNA by translocating in the 3'-5' direction.</text>
        <dbReference type="EC" id="5.6.2.4"/>
    </reaction>
</comment>
<feature type="binding site" evidence="11">
    <location>
        <position position="543"/>
    </location>
    <ligand>
        <name>Zn(2+)</name>
        <dbReference type="ChEBI" id="CHEBI:29105"/>
        <label>2</label>
    </ligand>
</feature>
<evidence type="ECO:0000256" key="11">
    <source>
        <dbReference type="HAMAP-Rule" id="MF_00983"/>
    </source>
</evidence>
<keyword evidence="4 11" id="KW-0547">Nucleotide-binding</keyword>
<dbReference type="Gene3D" id="3.40.1440.60">
    <property type="entry name" value="PriA, 3(prime) DNA-binding domain"/>
    <property type="match status" value="1"/>
</dbReference>
<sequence length="811" mass="89734">MAGVAHVIVDVRTRQLDRPFDYAIPPRWQGRLAPGHRVYVPFGRQYCQGYVLSIDETASGPAKTLKPILAVLDEIPLFTPELLQLHEFVRDRTLCTHLEALQSMIPGAYRAHSVRRYRAVPGDPPALLSAAAERLWQELAARPQAFEPLVRKFGPDAALLLELWLSSGHVEERVEAEDAVRAQVVTVLVPSADAQTLQAAAAARARRAKKQAVLLTALARDKEVRLREAGIRPSDPAVQALVEQGLAVLQQQEVYRAPVAAALREHQPKRELTPAQAAALRAILQAMAAAAGQGVVLHGVTGSGKTEVYLQAIEACLAEGGGAIALVPEIALTPQMVGRFTSRFGQRVAVLHSGLSAGERRDEWLRVRRGEARVVVGARSAIFAPVEQLRLVVVDEAHESSYKQEERPHYDAREIAGWRARHNHAAVVYGSATPSMELLHAAEQGKLTWVSMPFRIENRPMPAVTIVDMREALRQGSRGLFSEALIHGLEAAVEQGQQALLFLNRRGYAAFVLCRGCGESVQCPNCDISLTLHRHGGEEWLQCHYCEYRQAVPEVCERCGEPAVRPFGVGTQQVEHALHERWPHWRVLRMDVDTTRRKGAHREAVERVLNGEVDVLLGTQMIAKGLDFPNVSFVGVIAADTMLNLPDFRAAERTFSLLTQVIGRAGRAEIAGQTVIQTYRPDHYAIQAAARHDFAAFYQTEQAYRQAFQYPPYCELAVFFASHEQESYARGAAARFERELRRLVAAPDAVVLPAAPSGIRRAKGQYRFQVVVKYSQWNRVKNAFASSYAAVSERMRKLGGSCSLDVNALHI</sequence>
<dbReference type="InterPro" id="IPR041222">
    <property type="entry name" value="PriA_3primeBD"/>
</dbReference>
<comment type="caution">
    <text evidence="14">The sequence shown here is derived from an EMBL/GenBank/DDBJ whole genome shotgun (WGS) entry which is preliminary data.</text>
</comment>
<dbReference type="GO" id="GO:0016787">
    <property type="term" value="F:hydrolase activity"/>
    <property type="evidence" value="ECO:0007669"/>
    <property type="project" value="UniProtKB-KW"/>
</dbReference>
<feature type="binding site" evidence="11">
    <location>
        <position position="559"/>
    </location>
    <ligand>
        <name>Zn(2+)</name>
        <dbReference type="ChEBI" id="CHEBI:29105"/>
        <label>1</label>
    </ligand>
</feature>
<evidence type="ECO:0000256" key="4">
    <source>
        <dbReference type="ARBA" id="ARBA00022741"/>
    </source>
</evidence>
<evidence type="ECO:0000256" key="5">
    <source>
        <dbReference type="ARBA" id="ARBA00022801"/>
    </source>
</evidence>
<evidence type="ECO:0000256" key="3">
    <source>
        <dbReference type="ARBA" id="ARBA00022723"/>
    </source>
</evidence>
<keyword evidence="8 11" id="KW-0067">ATP-binding</keyword>
<name>A0ABT9XKK7_9BACL</name>
<dbReference type="HAMAP" id="MF_00983">
    <property type="entry name" value="PriA"/>
    <property type="match status" value="1"/>
</dbReference>
<dbReference type="InterPro" id="IPR042115">
    <property type="entry name" value="PriA_3primeBD_sf"/>
</dbReference>
<comment type="cofactor">
    <cofactor evidence="11">
        <name>Zn(2+)</name>
        <dbReference type="ChEBI" id="CHEBI:29105"/>
    </cofactor>
    <text evidence="11">Binds 2 zinc ions per subunit.</text>
</comment>
<keyword evidence="2 11" id="KW-0235">DNA replication</keyword>
<dbReference type="Pfam" id="PF00271">
    <property type="entry name" value="Helicase_C"/>
    <property type="match status" value="1"/>
</dbReference>
<proteinExistence type="inferred from homology"/>
<dbReference type="InterPro" id="IPR011545">
    <property type="entry name" value="DEAD/DEAH_box_helicase_dom"/>
</dbReference>
<evidence type="ECO:0000256" key="8">
    <source>
        <dbReference type="ARBA" id="ARBA00022840"/>
    </source>
</evidence>
<dbReference type="InterPro" id="IPR027417">
    <property type="entry name" value="P-loop_NTPase"/>
</dbReference>
<dbReference type="InterPro" id="IPR014001">
    <property type="entry name" value="Helicase_ATP-bd"/>
</dbReference>
<dbReference type="NCBIfam" id="TIGR00595">
    <property type="entry name" value="priA"/>
    <property type="match status" value="1"/>
</dbReference>
<protein>
    <recommendedName>
        <fullName evidence="11">Replication restart protein PriA</fullName>
    </recommendedName>
    <alternativeName>
        <fullName evidence="11">ATP-dependent DNA helicase PriA</fullName>
        <ecNumber evidence="11">5.6.2.4</ecNumber>
    </alternativeName>
    <alternativeName>
        <fullName evidence="11">DNA 3'-5' helicase PriA</fullName>
    </alternativeName>
</protein>
<dbReference type="Gene3D" id="3.40.50.300">
    <property type="entry name" value="P-loop containing nucleotide triphosphate hydrolases"/>
    <property type="match status" value="2"/>
</dbReference>
<dbReference type="PROSITE" id="PS51192">
    <property type="entry name" value="HELICASE_ATP_BIND_1"/>
    <property type="match status" value="1"/>
</dbReference>
<dbReference type="InterPro" id="IPR040498">
    <property type="entry name" value="PriA_CRR"/>
</dbReference>
<evidence type="ECO:0000256" key="2">
    <source>
        <dbReference type="ARBA" id="ARBA00022705"/>
    </source>
</evidence>
<dbReference type="EC" id="5.6.2.4" evidence="11"/>
<dbReference type="CDD" id="cd18804">
    <property type="entry name" value="SF2_C_priA"/>
    <property type="match status" value="1"/>
</dbReference>
<dbReference type="SMART" id="SM00487">
    <property type="entry name" value="DEXDc"/>
    <property type="match status" value="1"/>
</dbReference>
<keyword evidence="1 11" id="KW-0639">Primosome</keyword>
<keyword evidence="6 11" id="KW-0347">Helicase</keyword>
<accession>A0ABT9XKK7</accession>
<keyword evidence="10 11" id="KW-0413">Isomerase</keyword>
<dbReference type="PROSITE" id="PS51194">
    <property type="entry name" value="HELICASE_CTER"/>
    <property type="match status" value="1"/>
</dbReference>
<dbReference type="NCBIfam" id="NF004066">
    <property type="entry name" value="PRK05580.1-3"/>
    <property type="match status" value="1"/>
</dbReference>
<comment type="subunit">
    <text evidence="11">Component of the replication restart primosome.</text>
</comment>
<feature type="binding site" evidence="11">
    <location>
        <position position="526"/>
    </location>
    <ligand>
        <name>Zn(2+)</name>
        <dbReference type="ChEBI" id="CHEBI:29105"/>
        <label>2</label>
    </ligand>
</feature>
<comment type="catalytic activity">
    <reaction evidence="11">
        <text>ATP + H2O = ADP + phosphate + H(+)</text>
        <dbReference type="Rhea" id="RHEA:13065"/>
        <dbReference type="ChEBI" id="CHEBI:15377"/>
        <dbReference type="ChEBI" id="CHEBI:15378"/>
        <dbReference type="ChEBI" id="CHEBI:30616"/>
        <dbReference type="ChEBI" id="CHEBI:43474"/>
        <dbReference type="ChEBI" id="CHEBI:456216"/>
        <dbReference type="EC" id="5.6.2.4"/>
    </reaction>
</comment>
<dbReference type="SMART" id="SM00490">
    <property type="entry name" value="HELICc"/>
    <property type="match status" value="1"/>
</dbReference>
<dbReference type="InterPro" id="IPR041236">
    <property type="entry name" value="PriA_C"/>
</dbReference>
<gene>
    <name evidence="11" type="primary">priA</name>
    <name evidence="14" type="ORF">J2S03_002703</name>
</gene>
<keyword evidence="9 11" id="KW-0238">DNA-binding</keyword>
<evidence type="ECO:0000256" key="9">
    <source>
        <dbReference type="ARBA" id="ARBA00023125"/>
    </source>
</evidence>
<evidence type="ECO:0000256" key="10">
    <source>
        <dbReference type="ARBA" id="ARBA00023235"/>
    </source>
</evidence>
<evidence type="ECO:0000259" key="13">
    <source>
        <dbReference type="PROSITE" id="PS51194"/>
    </source>
</evidence>
<dbReference type="Pfam" id="PF18319">
    <property type="entry name" value="Zn_ribbon_PriA"/>
    <property type="match status" value="1"/>
</dbReference>
<dbReference type="Proteomes" id="UP001232973">
    <property type="component" value="Unassembled WGS sequence"/>
</dbReference>
<keyword evidence="7 11" id="KW-0862">Zinc</keyword>